<proteinExistence type="predicted"/>
<organism evidence="1 2">
    <name type="scientific">Arsukibacterium indicum</name>
    <dbReference type="NCBI Taxonomy" id="2848612"/>
    <lineage>
        <taxon>Bacteria</taxon>
        <taxon>Pseudomonadati</taxon>
        <taxon>Pseudomonadota</taxon>
        <taxon>Gammaproteobacteria</taxon>
        <taxon>Chromatiales</taxon>
        <taxon>Chromatiaceae</taxon>
        <taxon>Arsukibacterium</taxon>
    </lineage>
</organism>
<evidence type="ECO:0000313" key="1">
    <source>
        <dbReference type="EMBL" id="MBV2128157.1"/>
    </source>
</evidence>
<name>A0ABS6MH73_9GAMM</name>
<comment type="caution">
    <text evidence="1">The sequence shown here is derived from an EMBL/GenBank/DDBJ whole genome shotgun (WGS) entry which is preliminary data.</text>
</comment>
<protein>
    <submittedName>
        <fullName evidence="1">Uncharacterized protein</fullName>
    </submittedName>
</protein>
<accession>A0ABS6MH73</accession>
<sequence length="312" mass="33598">MNINFKCGVSGYYEIGVRRNAASNPDAEIEWSGKHHNLILDNFFTRWLSGNTRFSAYMYVGTGATATANEQTALVSPIGGPSNLASAVQNNTIFDGTDYISSTTFTSQWNLGAVVGNLNEIGVRLSNIYSVDATNLDSRALTVNPVGEQTSIPVLVTDQLVAKYTLKYRIPIAVEAGATVFNSVPTNYTLETLNVFSTQSWGTTAVLNSQPFGISTGPRISNTQEVINNVEFTAGAVGVQSITNIGYSIASGKIRATYSVDADDWNNVGPIKYLVILGVSGQARQGIHFDPPLAKDNTKTLVLNFDYGLERA</sequence>
<gene>
    <name evidence="1" type="ORF">KQY15_03485</name>
</gene>
<keyword evidence="2" id="KW-1185">Reference proteome</keyword>
<dbReference type="Proteomes" id="UP000704611">
    <property type="component" value="Unassembled WGS sequence"/>
</dbReference>
<dbReference type="EMBL" id="JAHRID010000001">
    <property type="protein sequence ID" value="MBV2128157.1"/>
    <property type="molecule type" value="Genomic_DNA"/>
</dbReference>
<dbReference type="RefSeq" id="WP_217667217.1">
    <property type="nucleotide sequence ID" value="NZ_JAHRID010000001.1"/>
</dbReference>
<reference evidence="1 2" key="1">
    <citation type="submission" date="2021-06" db="EMBL/GenBank/DDBJ databases">
        <title>Rheinheimera indica sp. nov., isolated from deep-sea sediment.</title>
        <authorList>
            <person name="Wang Z."/>
            <person name="Zhang X.-Y."/>
        </authorList>
    </citation>
    <scope>NUCLEOTIDE SEQUENCE [LARGE SCALE GENOMIC DNA]</scope>
    <source>
        <strain evidence="1 2">SM2107</strain>
    </source>
</reference>
<evidence type="ECO:0000313" key="2">
    <source>
        <dbReference type="Proteomes" id="UP000704611"/>
    </source>
</evidence>